<dbReference type="Proteomes" id="UP000547510">
    <property type="component" value="Unassembled WGS sequence"/>
</dbReference>
<dbReference type="PANTHER" id="PTHR45527">
    <property type="entry name" value="NONRIBOSOMAL PEPTIDE SYNTHETASE"/>
    <property type="match status" value="1"/>
</dbReference>
<dbReference type="InterPro" id="IPR000873">
    <property type="entry name" value="AMP-dep_synth/lig_dom"/>
</dbReference>
<dbReference type="InterPro" id="IPR020806">
    <property type="entry name" value="PKS_PP-bd"/>
</dbReference>
<evidence type="ECO:0000256" key="1">
    <source>
        <dbReference type="ARBA" id="ARBA00022450"/>
    </source>
</evidence>
<dbReference type="PROSITE" id="PS50075">
    <property type="entry name" value="CARRIER"/>
    <property type="match status" value="1"/>
</dbReference>
<dbReference type="SUPFAM" id="SSF56801">
    <property type="entry name" value="Acetyl-CoA synthetase-like"/>
    <property type="match status" value="1"/>
</dbReference>
<dbReference type="RefSeq" id="WP_184699177.1">
    <property type="nucleotide sequence ID" value="NZ_JACHJN010000022.1"/>
</dbReference>
<keyword evidence="2" id="KW-0597">Phosphoprotein</keyword>
<dbReference type="Pfam" id="PF00550">
    <property type="entry name" value="PP-binding"/>
    <property type="match status" value="1"/>
</dbReference>
<dbReference type="InterPro" id="IPR010071">
    <property type="entry name" value="AA_adenyl_dom"/>
</dbReference>
<dbReference type="Pfam" id="PF00501">
    <property type="entry name" value="AMP-binding"/>
    <property type="match status" value="1"/>
</dbReference>
<dbReference type="PANTHER" id="PTHR45527:SF1">
    <property type="entry name" value="FATTY ACID SYNTHASE"/>
    <property type="match status" value="1"/>
</dbReference>
<dbReference type="InterPro" id="IPR025110">
    <property type="entry name" value="AMP-bd_C"/>
</dbReference>
<dbReference type="InterPro" id="IPR036736">
    <property type="entry name" value="ACP-like_sf"/>
</dbReference>
<dbReference type="GO" id="GO:0031177">
    <property type="term" value="F:phosphopantetheine binding"/>
    <property type="evidence" value="ECO:0007669"/>
    <property type="project" value="InterPro"/>
</dbReference>
<feature type="region of interest" description="Disordered" evidence="3">
    <location>
        <begin position="903"/>
        <end position="935"/>
    </location>
</feature>
<evidence type="ECO:0000259" key="4">
    <source>
        <dbReference type="PROSITE" id="PS50075"/>
    </source>
</evidence>
<dbReference type="Gene3D" id="3.40.50.980">
    <property type="match status" value="2"/>
</dbReference>
<dbReference type="GO" id="GO:0005737">
    <property type="term" value="C:cytoplasm"/>
    <property type="evidence" value="ECO:0007669"/>
    <property type="project" value="TreeGrafter"/>
</dbReference>
<comment type="caution">
    <text evidence="5">The sequence shown here is derived from an EMBL/GenBank/DDBJ whole genome shotgun (WGS) entry which is preliminary data.</text>
</comment>
<dbReference type="FunFam" id="3.40.50.980:FF:000001">
    <property type="entry name" value="Non-ribosomal peptide synthetase"/>
    <property type="match status" value="1"/>
</dbReference>
<dbReference type="InterPro" id="IPR020845">
    <property type="entry name" value="AMP-binding_CS"/>
</dbReference>
<evidence type="ECO:0000256" key="2">
    <source>
        <dbReference type="ARBA" id="ARBA00022553"/>
    </source>
</evidence>
<protein>
    <submittedName>
        <fullName evidence="5">Amino acid adenylation domain-containing protein</fullName>
    </submittedName>
</protein>
<keyword evidence="1" id="KW-0596">Phosphopantetheine</keyword>
<evidence type="ECO:0000256" key="3">
    <source>
        <dbReference type="SAM" id="MobiDB-lite"/>
    </source>
</evidence>
<evidence type="ECO:0000313" key="5">
    <source>
        <dbReference type="EMBL" id="MBB5960725.1"/>
    </source>
</evidence>
<dbReference type="Gene3D" id="2.30.38.10">
    <property type="entry name" value="Luciferase, Domain 3"/>
    <property type="match status" value="1"/>
</dbReference>
<dbReference type="Gene3D" id="1.10.1200.10">
    <property type="entry name" value="ACP-like"/>
    <property type="match status" value="1"/>
</dbReference>
<dbReference type="CDD" id="cd05930">
    <property type="entry name" value="A_NRPS"/>
    <property type="match status" value="1"/>
</dbReference>
<accession>A0A841CXQ4</accession>
<dbReference type="PROSITE" id="PS00455">
    <property type="entry name" value="AMP_BINDING"/>
    <property type="match status" value="1"/>
</dbReference>
<dbReference type="InterPro" id="IPR045851">
    <property type="entry name" value="AMP-bd_C_sf"/>
</dbReference>
<feature type="domain" description="Carrier" evidence="4">
    <location>
        <begin position="826"/>
        <end position="901"/>
    </location>
</feature>
<dbReference type="Pfam" id="PF13193">
    <property type="entry name" value="AMP-binding_C"/>
    <property type="match status" value="1"/>
</dbReference>
<dbReference type="SUPFAM" id="SSF47336">
    <property type="entry name" value="ACP-like"/>
    <property type="match status" value="1"/>
</dbReference>
<dbReference type="SMART" id="SM00823">
    <property type="entry name" value="PKS_PP"/>
    <property type="match status" value="1"/>
</dbReference>
<dbReference type="AlphaFoldDB" id="A0A841CXQ4"/>
<feature type="compositionally biased region" description="Basic residues" evidence="3">
    <location>
        <begin position="920"/>
        <end position="935"/>
    </location>
</feature>
<evidence type="ECO:0000313" key="6">
    <source>
        <dbReference type="Proteomes" id="UP000547510"/>
    </source>
</evidence>
<dbReference type="Gene3D" id="3.30.559.30">
    <property type="entry name" value="Nonribosomal peptide synthetase, condensation domain"/>
    <property type="match status" value="1"/>
</dbReference>
<proteinExistence type="predicted"/>
<dbReference type="InterPro" id="IPR009081">
    <property type="entry name" value="PP-bd_ACP"/>
</dbReference>
<dbReference type="SUPFAM" id="SSF52777">
    <property type="entry name" value="CoA-dependent acyltransferases"/>
    <property type="match status" value="1"/>
</dbReference>
<sequence>MIAFRLTGRVDVDRLRSAAHAAASTHGVTVRPDELFRHATDIRLDAAVESLARNTFDPGLAGPLGVLLAGVNPGEHVLVLAFDATTADKADAIVHSLASEYSGVRDRIAASERAETFPPTLPLDRTRTGNRDGAAVTAPVALPVEQLRAVAAHTSADHRTVALALFAVLLHRYDGGGAVSFVAPIRDGDSPEVAAAVTVPFDGTTTFADVVRHVRRSPAEHAGSTDLPVLTWRTAATLGWPGVDVTPLPVPVDSTTTDLLLSLNDDATGAVVMAADVADADTAARVAGHLLRLLAGAAGAPDGPVSGLPLLTADEEAVFAAADGEELPDSAPFPVLFQEIARRTPDAVAVRAEDGALTYAELDRAANRLAHLLRAAGVGPEVAVGLCLDRGLGLAVAVLAALKAGGAYVPLDPQDPPHRRADMVADSGAVIVVAERPVDLPGTAVLDLGAAGAELSAQPADHPPAGDPLPGHAAYVLYTSGSTGKPKGVVVEHRNLMAYVDGVLARFGIDRPLRYAMVQPLTVDSSVTSFFLPLRTGGEVHLLSRDRALDARKLAEWATEHRVDVLKIAPSHLQALQAAPSFAELLPRELLVIGGEAADWRWMRELQAGAPCRVHNHYGPTETTVGVLTLAVADHPDAEWDVAAIGKPLPGVRIEVVDGAGQPVPVGVTGELVVRGATVARGYHERPELTDAAFGRDRAAYRTGDHVRRLADGSVAFVGRRDDQVKVRGFRVEPGEITAALREHPAVRAAVTVVREDRPGDRAVVSYVEAADPVRPDELVAHLRDRVAPHMVPRTVVVLDRLPLSAHGKVDRSALPVPPADVPAAVPATDLERVVAEAWRQVLRVGEVGVDANFFDVGGHSLLLVDLQQRLCSALAREVDLLELLAHTTVRDQARLLSAARAAADPGVERPRTPQQAALLRRRVQQRRARRDHDD</sequence>
<dbReference type="NCBIfam" id="TIGR01733">
    <property type="entry name" value="AA-adenyl-dom"/>
    <property type="match status" value="1"/>
</dbReference>
<dbReference type="GO" id="GO:0043041">
    <property type="term" value="P:amino acid activation for nonribosomal peptide biosynthetic process"/>
    <property type="evidence" value="ECO:0007669"/>
    <property type="project" value="TreeGrafter"/>
</dbReference>
<reference evidence="5 6" key="1">
    <citation type="submission" date="2020-08" db="EMBL/GenBank/DDBJ databases">
        <title>Genomic Encyclopedia of Type Strains, Phase III (KMG-III): the genomes of soil and plant-associated and newly described type strains.</title>
        <authorList>
            <person name="Whitman W."/>
        </authorList>
    </citation>
    <scope>NUCLEOTIDE SEQUENCE [LARGE SCALE GENOMIC DNA]</scope>
    <source>
        <strain evidence="5 6">CECT 8640</strain>
    </source>
</reference>
<dbReference type="EMBL" id="JACHJN010000022">
    <property type="protein sequence ID" value="MBB5960725.1"/>
    <property type="molecule type" value="Genomic_DNA"/>
</dbReference>
<name>A0A841CXQ4_9PSEU</name>
<gene>
    <name evidence="5" type="ORF">FHS29_007353</name>
</gene>
<keyword evidence="6" id="KW-1185">Reference proteome</keyword>
<dbReference type="GO" id="GO:0044550">
    <property type="term" value="P:secondary metabolite biosynthetic process"/>
    <property type="evidence" value="ECO:0007669"/>
    <property type="project" value="TreeGrafter"/>
</dbReference>
<organism evidence="5 6">
    <name type="scientific">Saccharothrix tamanrassetensis</name>
    <dbReference type="NCBI Taxonomy" id="1051531"/>
    <lineage>
        <taxon>Bacteria</taxon>
        <taxon>Bacillati</taxon>
        <taxon>Actinomycetota</taxon>
        <taxon>Actinomycetes</taxon>
        <taxon>Pseudonocardiales</taxon>
        <taxon>Pseudonocardiaceae</taxon>
        <taxon>Saccharothrix</taxon>
    </lineage>
</organism>
<dbReference type="Gene3D" id="3.30.300.30">
    <property type="match status" value="1"/>
</dbReference>